<dbReference type="RefSeq" id="WP_281481192.1">
    <property type="nucleotide sequence ID" value="NZ_CP124543.1"/>
</dbReference>
<dbReference type="AlphaFoldDB" id="A0AAJ6P7R6"/>
<reference evidence="1 2" key="1">
    <citation type="journal article" date="2023" name="Limnol Oceanogr Lett">
        <title>Environmental adaptations by the intertidal Antarctic cyanobacterium Halotia branconii CENA392 as revealed using long-read genome sequencing.</title>
        <authorList>
            <person name="Dextro R.B."/>
            <person name="Delbaje E."/>
            <person name="Freitas P.N.N."/>
            <person name="Geraldes V."/>
            <person name="Pinto E."/>
            <person name="Long P.F."/>
            <person name="Fiore M.F."/>
        </authorList>
    </citation>
    <scope>NUCLEOTIDE SEQUENCE [LARGE SCALE GENOMIC DNA]</scope>
    <source>
        <strain evidence="1 2">CENA392</strain>
    </source>
</reference>
<organism evidence="1 2">
    <name type="scientific">Halotia branconii CENA392</name>
    <dbReference type="NCBI Taxonomy" id="1539056"/>
    <lineage>
        <taxon>Bacteria</taxon>
        <taxon>Bacillati</taxon>
        <taxon>Cyanobacteriota</taxon>
        <taxon>Cyanophyceae</taxon>
        <taxon>Nostocales</taxon>
        <taxon>Nodulariaceae</taxon>
        <taxon>Halotia</taxon>
    </lineage>
</organism>
<evidence type="ECO:0000313" key="2">
    <source>
        <dbReference type="Proteomes" id="UP001223520"/>
    </source>
</evidence>
<keyword evidence="2" id="KW-1185">Reference proteome</keyword>
<protein>
    <submittedName>
        <fullName evidence="1">Uncharacterized protein</fullName>
    </submittedName>
</protein>
<sequence length="299" mass="34523">MNVLVTTSKSVLKVDILTKKKSSFHQGKGLYYGIAYSNKKIFIAARNQGVCSDQERAKEKGEILVFNFSGDLINSIAPKDFSLRDLHQIIFYKEILLATCSYENLIAIYQNNQWYKWYPNSEINYDLNHFNSLHIENNKIYLLAHNLDKGSEVYTFENPFKSMLKQLKYQIQNLHKKSVSLKSIEVFKLGVQSHNIWIKQDEIVTLSSKEGKLCSLSGFNFKLGKFPRGLCVLENFILIGLSELAERNSRDLTSSSILVFNKEFELIHEIELKNEGLVLEIRSPGYFDECYPYYLGQPV</sequence>
<accession>A0AAJ6P7R6</accession>
<name>A0AAJ6P7R6_9CYAN</name>
<evidence type="ECO:0000313" key="1">
    <source>
        <dbReference type="EMBL" id="WGV23862.1"/>
    </source>
</evidence>
<dbReference type="KEGG" id="hbq:QI031_18860"/>
<dbReference type="SUPFAM" id="SSF63825">
    <property type="entry name" value="YWTD domain"/>
    <property type="match status" value="1"/>
</dbReference>
<gene>
    <name evidence="1" type="ORF">QI031_18860</name>
</gene>
<dbReference type="Proteomes" id="UP001223520">
    <property type="component" value="Chromosome"/>
</dbReference>
<proteinExistence type="predicted"/>
<dbReference type="EMBL" id="CP124543">
    <property type="protein sequence ID" value="WGV23862.1"/>
    <property type="molecule type" value="Genomic_DNA"/>
</dbReference>